<accession>A0AAF0ICQ8</accession>
<feature type="compositionally biased region" description="Basic residues" evidence="1">
    <location>
        <begin position="29"/>
        <end position="39"/>
    </location>
</feature>
<gene>
    <name evidence="2" type="ORF">TARRARE_3</name>
</gene>
<evidence type="ECO:0000313" key="2">
    <source>
        <dbReference type="EMBL" id="WEU68249.1"/>
    </source>
</evidence>
<feature type="region of interest" description="Disordered" evidence="1">
    <location>
        <begin position="26"/>
        <end position="45"/>
    </location>
</feature>
<dbReference type="EMBL" id="OQ507919">
    <property type="protein sequence ID" value="WEU68249.1"/>
    <property type="molecule type" value="Genomic_DNA"/>
</dbReference>
<protein>
    <submittedName>
        <fullName evidence="2">Uncharacterized protein</fullName>
    </submittedName>
</protein>
<organism evidence="2 3">
    <name type="scientific">Escherichia phage vB_Ec_Tarrare</name>
    <dbReference type="NCBI Taxonomy" id="3032379"/>
    <lineage>
        <taxon>Viruses</taxon>
        <taxon>Duplodnaviria</taxon>
        <taxon>Heunggongvirae</taxon>
        <taxon>Uroviricota</taxon>
        <taxon>Caudoviricetes</taxon>
        <taxon>Autographivirales</taxon>
        <taxon>Autotranscriptaviridae</taxon>
        <taxon>Studiervirinae</taxon>
        <taxon>Rindgevirus</taxon>
        <taxon>Rindgevirus tarrare</taxon>
    </lineage>
</organism>
<dbReference type="InterPro" id="IPR013232">
    <property type="entry name" value="Phage_T7_Gp1.1"/>
</dbReference>
<sequence length="45" mass="5663">MRNFEKTTRSKARNWTYEEVYGNKEGRKFNKTKRDRSHKRNWEAQ</sequence>
<keyword evidence="3" id="KW-1185">Reference proteome</keyword>
<evidence type="ECO:0000313" key="3">
    <source>
        <dbReference type="Proteomes" id="UP001222071"/>
    </source>
</evidence>
<reference evidence="2" key="1">
    <citation type="submission" date="2023-02" db="EMBL/GenBank/DDBJ databases">
        <authorList>
            <person name="Veilleux F.I."/>
            <person name="Ayyash I.E."/>
            <person name="Page S.T."/>
        </authorList>
    </citation>
    <scope>NUCLEOTIDE SEQUENCE</scope>
</reference>
<dbReference type="Proteomes" id="UP001222071">
    <property type="component" value="Segment"/>
</dbReference>
<proteinExistence type="predicted"/>
<dbReference type="Pfam" id="PF08200">
    <property type="entry name" value="Phage_T7_1_1"/>
    <property type="match status" value="1"/>
</dbReference>
<evidence type="ECO:0000256" key="1">
    <source>
        <dbReference type="SAM" id="MobiDB-lite"/>
    </source>
</evidence>
<name>A0AAF0ICQ8_9CAUD</name>